<dbReference type="AlphaFoldDB" id="A0A9W6F075"/>
<dbReference type="InterPro" id="IPR047260">
    <property type="entry name" value="ERCC1-like_central_dom"/>
</dbReference>
<evidence type="ECO:0000256" key="5">
    <source>
        <dbReference type="ARBA" id="ARBA00023204"/>
    </source>
</evidence>
<dbReference type="Pfam" id="PF03834">
    <property type="entry name" value="Rad10"/>
    <property type="match status" value="1"/>
</dbReference>
<feature type="compositionally biased region" description="Low complexity" evidence="7">
    <location>
        <begin position="11"/>
        <end position="21"/>
    </location>
</feature>
<evidence type="ECO:0000256" key="4">
    <source>
        <dbReference type="ARBA" id="ARBA00023125"/>
    </source>
</evidence>
<evidence type="ECO:0000256" key="7">
    <source>
        <dbReference type="SAM" id="MobiDB-lite"/>
    </source>
</evidence>
<dbReference type="GO" id="GO:0003697">
    <property type="term" value="F:single-stranded DNA binding"/>
    <property type="evidence" value="ECO:0007669"/>
    <property type="project" value="TreeGrafter"/>
</dbReference>
<dbReference type="GO" id="GO:0070522">
    <property type="term" value="C:ERCC4-ERCC1 complex"/>
    <property type="evidence" value="ECO:0007669"/>
    <property type="project" value="TreeGrafter"/>
</dbReference>
<keyword evidence="6" id="KW-0539">Nucleus</keyword>
<evidence type="ECO:0000256" key="6">
    <source>
        <dbReference type="ARBA" id="ARBA00023242"/>
    </source>
</evidence>
<keyword evidence="10" id="KW-1185">Reference proteome</keyword>
<feature type="compositionally biased region" description="Acidic residues" evidence="7">
    <location>
        <begin position="594"/>
        <end position="607"/>
    </location>
</feature>
<dbReference type="SUPFAM" id="SSF47781">
    <property type="entry name" value="RuvA domain 2-like"/>
    <property type="match status" value="1"/>
</dbReference>
<gene>
    <name evidence="9" type="primary">PLEST008595</name>
    <name evidence="9" type="ORF">PLESTB_000440700</name>
</gene>
<dbReference type="CDD" id="cd22325">
    <property type="entry name" value="ERCC1_C-like"/>
    <property type="match status" value="1"/>
</dbReference>
<dbReference type="Gene3D" id="3.40.50.10130">
    <property type="match status" value="1"/>
</dbReference>
<feature type="region of interest" description="Disordered" evidence="7">
    <location>
        <begin position="507"/>
        <end position="607"/>
    </location>
</feature>
<dbReference type="EMBL" id="BRXU01000004">
    <property type="protein sequence ID" value="GLC50866.1"/>
    <property type="molecule type" value="Genomic_DNA"/>
</dbReference>
<dbReference type="InterPro" id="IPR010994">
    <property type="entry name" value="RuvA_2-like"/>
</dbReference>
<dbReference type="GO" id="GO:0070914">
    <property type="term" value="P:UV-damage excision repair"/>
    <property type="evidence" value="ECO:0007669"/>
    <property type="project" value="TreeGrafter"/>
</dbReference>
<accession>A0A9W6F075</accession>
<reference evidence="9 10" key="1">
    <citation type="journal article" date="2023" name="Commun. Biol.">
        <title>Reorganization of the ancestral sex-determining regions during the evolution of trioecy in Pleodorina starrii.</title>
        <authorList>
            <person name="Takahashi K."/>
            <person name="Suzuki S."/>
            <person name="Kawai-Toyooka H."/>
            <person name="Yamamoto K."/>
            <person name="Hamaji T."/>
            <person name="Ootsuki R."/>
            <person name="Yamaguchi H."/>
            <person name="Kawachi M."/>
            <person name="Higashiyama T."/>
            <person name="Nozaki H."/>
        </authorList>
    </citation>
    <scope>NUCLEOTIDE SEQUENCE [LARGE SCALE GENOMIC DNA]</scope>
    <source>
        <strain evidence="9 10">NIES-4479</strain>
    </source>
</reference>
<feature type="region of interest" description="Disordered" evidence="7">
    <location>
        <begin position="1"/>
        <end position="188"/>
    </location>
</feature>
<feature type="compositionally biased region" description="Gly residues" evidence="7">
    <location>
        <begin position="125"/>
        <end position="149"/>
    </location>
</feature>
<comment type="subcellular location">
    <subcellularLocation>
        <location evidence="1">Nucleus</location>
    </subcellularLocation>
</comment>
<keyword evidence="5" id="KW-0234">DNA repair</keyword>
<feature type="compositionally biased region" description="Gly residues" evidence="7">
    <location>
        <begin position="561"/>
        <end position="575"/>
    </location>
</feature>
<dbReference type="GO" id="GO:0000110">
    <property type="term" value="C:nucleotide-excision repair factor 1 complex"/>
    <property type="evidence" value="ECO:0007669"/>
    <property type="project" value="TreeGrafter"/>
</dbReference>
<feature type="compositionally biased region" description="Pro residues" evidence="7">
    <location>
        <begin position="86"/>
        <end position="95"/>
    </location>
</feature>
<keyword evidence="3" id="KW-0227">DNA damage</keyword>
<dbReference type="PANTHER" id="PTHR12749:SF0">
    <property type="entry name" value="DNA EXCISION REPAIR PROTEIN ERCC-1"/>
    <property type="match status" value="1"/>
</dbReference>
<dbReference type="GO" id="GO:0003684">
    <property type="term" value="F:damaged DNA binding"/>
    <property type="evidence" value="ECO:0007669"/>
    <property type="project" value="InterPro"/>
</dbReference>
<comment type="caution">
    <text evidence="9">The sequence shown here is derived from an EMBL/GenBank/DDBJ whole genome shotgun (WGS) entry which is preliminary data.</text>
</comment>
<feature type="compositionally biased region" description="Gly residues" evidence="7">
    <location>
        <begin position="176"/>
        <end position="185"/>
    </location>
</feature>
<dbReference type="FunFam" id="3.40.50.10130:FF:000001">
    <property type="entry name" value="DNA excision repair protein ERCC-1"/>
    <property type="match status" value="1"/>
</dbReference>
<dbReference type="Gene3D" id="1.10.150.20">
    <property type="entry name" value="5' to 3' exonuclease, C-terminal subdomain"/>
    <property type="match status" value="1"/>
</dbReference>
<dbReference type="InterPro" id="IPR004579">
    <property type="entry name" value="ERCC1/RAD10/SWI10"/>
</dbReference>
<name>A0A9W6F075_9CHLO</name>
<feature type="compositionally biased region" description="Low complexity" evidence="7">
    <location>
        <begin position="96"/>
        <end position="107"/>
    </location>
</feature>
<feature type="region of interest" description="Disordered" evidence="7">
    <location>
        <begin position="409"/>
        <end position="440"/>
    </location>
</feature>
<feature type="domain" description="ERCC1-like central" evidence="8">
    <location>
        <begin position="192"/>
        <end position="304"/>
    </location>
</feature>
<proteinExistence type="inferred from homology"/>
<evidence type="ECO:0000256" key="3">
    <source>
        <dbReference type="ARBA" id="ARBA00022763"/>
    </source>
</evidence>
<dbReference type="InterPro" id="IPR011335">
    <property type="entry name" value="Restrct_endonuc-II-like"/>
</dbReference>
<feature type="compositionally biased region" description="Low complexity" evidence="7">
    <location>
        <begin position="59"/>
        <end position="85"/>
    </location>
</feature>
<organism evidence="9 10">
    <name type="scientific">Pleodorina starrii</name>
    <dbReference type="NCBI Taxonomy" id="330485"/>
    <lineage>
        <taxon>Eukaryota</taxon>
        <taxon>Viridiplantae</taxon>
        <taxon>Chlorophyta</taxon>
        <taxon>core chlorophytes</taxon>
        <taxon>Chlorophyceae</taxon>
        <taxon>CS clade</taxon>
        <taxon>Chlamydomonadales</taxon>
        <taxon>Volvocaceae</taxon>
        <taxon>Pleodorina</taxon>
    </lineage>
</organism>
<dbReference type="PANTHER" id="PTHR12749">
    <property type="entry name" value="EXCISION REPAIR CROSS-COMPLEMENTING 1 ERCC1"/>
    <property type="match status" value="1"/>
</dbReference>
<evidence type="ECO:0000259" key="8">
    <source>
        <dbReference type="Pfam" id="PF03834"/>
    </source>
</evidence>
<dbReference type="NCBIfam" id="TIGR00597">
    <property type="entry name" value="rad10"/>
    <property type="match status" value="1"/>
</dbReference>
<evidence type="ECO:0000256" key="1">
    <source>
        <dbReference type="ARBA" id="ARBA00004123"/>
    </source>
</evidence>
<keyword evidence="4" id="KW-0238">DNA-binding</keyword>
<dbReference type="GO" id="GO:0006312">
    <property type="term" value="P:mitotic recombination"/>
    <property type="evidence" value="ECO:0007669"/>
    <property type="project" value="TreeGrafter"/>
</dbReference>
<dbReference type="GO" id="GO:0006302">
    <property type="term" value="P:double-strand break repair"/>
    <property type="evidence" value="ECO:0007669"/>
    <property type="project" value="UniProtKB-ARBA"/>
</dbReference>
<evidence type="ECO:0000256" key="2">
    <source>
        <dbReference type="ARBA" id="ARBA00008283"/>
    </source>
</evidence>
<sequence length="607" mass="59830">MDFSFVEDAPAGRASGQQPSGQGPPPARPLIQLPTWQEVQAAKQPSAPTILFRPTGLLSAARQQQQPQQGPGAISPPAAAAAPPSSSGPPWPHQGPPGAVNPAWQAAGPGGPGGPGTAPSFSAGGTYGSGPGPSNGGSGSGFGGAGGPAAPGAYGPPRPVGGCSVVPRQPSAPTALGGGGGGGGAAPPPNVVLVNRRQQGNPVLKHIRNVRWQFGDIVPDYQLGQNTAALFLSLRYHLLHPDYILHRIREQQRLFRLTVLLVHVDVDDVVKPLGEVSRAAVVGDCTLVCAWSPEECARWLETFKSYESKPASSIQERVDPDYVSRLAAVLAGSVRGINRTDAHTLGTTFGSLGAMMRATDPDQFSACPGIGPTKVRRLMEAFHEPFRKQLKMNTGAAAAAGPAAAAVATGGPAPAAAAGGPAVAAPSTTPAASAPAAAAGPAGGGTLLANGAAATTRAASGPRAPLGAACAVTGARGGNGGVGAGEQAVAGPSGEVVGGSLIGGAGLRGRVDESDPGQGRGAGVATAAGEVDVDGGGGEGGADGGAGTERPQSQPQPQYAAGGGGPAGAGGGDGAGEARRQQLLELFMSQMPAGDDDVSDGDEDYRL</sequence>
<evidence type="ECO:0000313" key="9">
    <source>
        <dbReference type="EMBL" id="GLC50866.1"/>
    </source>
</evidence>
<protein>
    <recommendedName>
        <fullName evidence="8">ERCC1-like central domain-containing protein</fullName>
    </recommendedName>
</protein>
<feature type="compositionally biased region" description="Gly residues" evidence="7">
    <location>
        <begin position="534"/>
        <end position="547"/>
    </location>
</feature>
<comment type="similarity">
    <text evidence="2">Belongs to the ERCC1/RAD10/SWI10 family.</text>
</comment>
<evidence type="ECO:0000313" key="10">
    <source>
        <dbReference type="Proteomes" id="UP001165080"/>
    </source>
</evidence>
<dbReference type="Proteomes" id="UP001165080">
    <property type="component" value="Unassembled WGS sequence"/>
</dbReference>
<dbReference type="SUPFAM" id="SSF52980">
    <property type="entry name" value="Restriction endonuclease-like"/>
    <property type="match status" value="1"/>
</dbReference>